<dbReference type="AlphaFoldDB" id="A0AAD5XB91"/>
<dbReference type="SMART" id="SM00165">
    <property type="entry name" value="UBA"/>
    <property type="match status" value="1"/>
</dbReference>
<evidence type="ECO:0000313" key="2">
    <source>
        <dbReference type="EMBL" id="KAJ3091172.1"/>
    </source>
</evidence>
<reference evidence="2" key="1">
    <citation type="submission" date="2020-05" db="EMBL/GenBank/DDBJ databases">
        <title>Phylogenomic resolution of chytrid fungi.</title>
        <authorList>
            <person name="Stajich J.E."/>
            <person name="Amses K."/>
            <person name="Simmons R."/>
            <person name="Seto K."/>
            <person name="Myers J."/>
            <person name="Bonds A."/>
            <person name="Quandt C.A."/>
            <person name="Barry K."/>
            <person name="Liu P."/>
            <person name="Grigoriev I."/>
            <person name="Longcore J.E."/>
            <person name="James T.Y."/>
        </authorList>
    </citation>
    <scope>NUCLEOTIDE SEQUENCE</scope>
    <source>
        <strain evidence="2">JEL0513</strain>
    </source>
</reference>
<dbReference type="InterPro" id="IPR009060">
    <property type="entry name" value="UBA-like_sf"/>
</dbReference>
<feature type="non-terminal residue" evidence="2">
    <location>
        <position position="317"/>
    </location>
</feature>
<dbReference type="SUPFAM" id="SSF52047">
    <property type="entry name" value="RNI-like"/>
    <property type="match status" value="1"/>
</dbReference>
<name>A0AAD5XB91_9FUNG</name>
<evidence type="ECO:0000313" key="3">
    <source>
        <dbReference type="Proteomes" id="UP001211907"/>
    </source>
</evidence>
<organism evidence="2 3">
    <name type="scientific">Physocladia obscura</name>
    <dbReference type="NCBI Taxonomy" id="109957"/>
    <lineage>
        <taxon>Eukaryota</taxon>
        <taxon>Fungi</taxon>
        <taxon>Fungi incertae sedis</taxon>
        <taxon>Chytridiomycota</taxon>
        <taxon>Chytridiomycota incertae sedis</taxon>
        <taxon>Chytridiomycetes</taxon>
        <taxon>Chytridiales</taxon>
        <taxon>Chytriomycetaceae</taxon>
        <taxon>Physocladia</taxon>
    </lineage>
</organism>
<dbReference type="Gene3D" id="1.10.8.10">
    <property type="entry name" value="DNA helicase RuvA subunit, C-terminal domain"/>
    <property type="match status" value="1"/>
</dbReference>
<accession>A0AAD5XB91</accession>
<dbReference type="InterPro" id="IPR015940">
    <property type="entry name" value="UBA"/>
</dbReference>
<dbReference type="CDD" id="cd14291">
    <property type="entry name" value="UBA1_NUB1_like"/>
    <property type="match status" value="1"/>
</dbReference>
<dbReference type="PROSITE" id="PS50030">
    <property type="entry name" value="UBA"/>
    <property type="match status" value="1"/>
</dbReference>
<protein>
    <recommendedName>
        <fullName evidence="1">UBA domain-containing protein</fullName>
    </recommendedName>
</protein>
<dbReference type="Proteomes" id="UP001211907">
    <property type="component" value="Unassembled WGS sequence"/>
</dbReference>
<proteinExistence type="predicted"/>
<gene>
    <name evidence="2" type="ORF">HK100_007255</name>
</gene>
<dbReference type="EMBL" id="JADGJH010003407">
    <property type="protein sequence ID" value="KAJ3091172.1"/>
    <property type="molecule type" value="Genomic_DNA"/>
</dbReference>
<dbReference type="Gene3D" id="3.80.10.10">
    <property type="entry name" value="Ribonuclease Inhibitor"/>
    <property type="match status" value="1"/>
</dbReference>
<evidence type="ECO:0000259" key="1">
    <source>
        <dbReference type="PROSITE" id="PS50030"/>
    </source>
</evidence>
<sequence length="317" mass="34688">METDGFQVAVNQLVQMGFPANDSRDAIFQSKGDINASVAYLVERQSHQKFERAKPSIAASLPVYTSTNTSVNNNINTNVLARRFSRSHADAIAKPAITMDEKQQFEIGSVETTPQRTRNASATGITAGFKTAALSAASSSSSFSLKKIRADEHQFTLHSPVRQKSSGIPPSGSLSTDGVAAMLSKPPQKSRRVKKYSISEIYPVYGAICAQRDELPVQAIIAQMENQFEQAGSNYLKTLIIPDVVVNSKNIRSLTGLFALNFGLSRLILDDCDIEDTMLGCLMKALSESNTLQWLSIQKNKKIKLDGIIHISNFVTR</sequence>
<dbReference type="InterPro" id="IPR032675">
    <property type="entry name" value="LRR_dom_sf"/>
</dbReference>
<dbReference type="SUPFAM" id="SSF46934">
    <property type="entry name" value="UBA-like"/>
    <property type="match status" value="1"/>
</dbReference>
<dbReference type="Pfam" id="PF00627">
    <property type="entry name" value="UBA"/>
    <property type="match status" value="1"/>
</dbReference>
<comment type="caution">
    <text evidence="2">The sequence shown here is derived from an EMBL/GenBank/DDBJ whole genome shotgun (WGS) entry which is preliminary data.</text>
</comment>
<keyword evidence="3" id="KW-1185">Reference proteome</keyword>
<feature type="domain" description="UBA" evidence="1">
    <location>
        <begin position="1"/>
        <end position="44"/>
    </location>
</feature>